<dbReference type="Pfam" id="PF10410">
    <property type="entry name" value="DnaB_bind"/>
    <property type="match status" value="1"/>
</dbReference>
<evidence type="ECO:0000256" key="10">
    <source>
        <dbReference type="HAMAP-Rule" id="MF_00974"/>
    </source>
</evidence>
<feature type="compositionally biased region" description="Basic and acidic residues" evidence="11">
    <location>
        <begin position="243"/>
        <end position="254"/>
    </location>
</feature>
<dbReference type="InterPro" id="IPR050219">
    <property type="entry name" value="DnaG_primase"/>
</dbReference>
<dbReference type="SUPFAM" id="SSF56731">
    <property type="entry name" value="DNA primase core"/>
    <property type="match status" value="2"/>
</dbReference>
<reference evidence="13 14" key="1">
    <citation type="journal article" date="2019" name="Int. J. Syst. Evol. Microbiol.">
        <title>The Global Catalogue of Microorganisms (GCM) 10K type strain sequencing project: providing services to taxonomists for standard genome sequencing and annotation.</title>
        <authorList>
            <consortium name="The Broad Institute Genomics Platform"/>
            <consortium name="The Broad Institute Genome Sequencing Center for Infectious Disease"/>
            <person name="Wu L."/>
            <person name="Ma J."/>
        </authorList>
    </citation>
    <scope>NUCLEOTIDE SEQUENCE [LARGE SCALE GENOMIC DNA]</scope>
    <source>
        <strain evidence="13 14">JCM 15421</strain>
    </source>
</reference>
<dbReference type="InterPro" id="IPR013173">
    <property type="entry name" value="DNA_primase_DnaG_DnaB-bd_dom"/>
</dbReference>
<comment type="caution">
    <text evidence="13">The sequence shown here is derived from an EMBL/GenBank/DDBJ whole genome shotgun (WGS) entry which is preliminary data.</text>
</comment>
<evidence type="ECO:0000256" key="1">
    <source>
        <dbReference type="ARBA" id="ARBA00022478"/>
    </source>
</evidence>
<feature type="domain" description="Toprim" evidence="12">
    <location>
        <begin position="286"/>
        <end position="368"/>
    </location>
</feature>
<evidence type="ECO:0000256" key="3">
    <source>
        <dbReference type="ARBA" id="ARBA00022679"/>
    </source>
</evidence>
<dbReference type="EC" id="2.7.7.101" evidence="10"/>
<gene>
    <name evidence="10 13" type="primary">dnaG</name>
    <name evidence="13" type="ORF">GCM10009105_24930</name>
</gene>
<dbReference type="SUPFAM" id="SSF57783">
    <property type="entry name" value="Zinc beta-ribbon"/>
    <property type="match status" value="1"/>
</dbReference>
<comment type="similarity">
    <text evidence="10">Belongs to the DnaG primase family.</text>
</comment>
<dbReference type="Gene3D" id="3.40.1360.10">
    <property type="match status" value="1"/>
</dbReference>
<dbReference type="InterPro" id="IPR002694">
    <property type="entry name" value="Znf_CHC2"/>
</dbReference>
<dbReference type="PROSITE" id="PS50880">
    <property type="entry name" value="TOPRIM"/>
    <property type="match status" value="1"/>
</dbReference>
<dbReference type="SUPFAM" id="SSF117023">
    <property type="entry name" value="DNA primase DnaG, C-terminal domain"/>
    <property type="match status" value="1"/>
</dbReference>
<dbReference type="PANTHER" id="PTHR30313">
    <property type="entry name" value="DNA PRIMASE"/>
    <property type="match status" value="1"/>
</dbReference>
<evidence type="ECO:0000256" key="5">
    <source>
        <dbReference type="ARBA" id="ARBA00022705"/>
    </source>
</evidence>
<dbReference type="HAMAP" id="MF_00974">
    <property type="entry name" value="DNA_primase_DnaG"/>
    <property type="match status" value="1"/>
</dbReference>
<evidence type="ECO:0000313" key="14">
    <source>
        <dbReference type="Proteomes" id="UP001501523"/>
    </source>
</evidence>
<dbReference type="Pfam" id="PF08275">
    <property type="entry name" value="DNAG_N"/>
    <property type="match status" value="2"/>
</dbReference>
<comment type="subunit">
    <text evidence="10">Monomer. Interacts with DnaB.</text>
</comment>
<organism evidence="13 14">
    <name type="scientific">Dokdonella soli</name>
    <dbReference type="NCBI Taxonomy" id="529810"/>
    <lineage>
        <taxon>Bacteria</taxon>
        <taxon>Pseudomonadati</taxon>
        <taxon>Pseudomonadota</taxon>
        <taxon>Gammaproteobacteria</taxon>
        <taxon>Lysobacterales</taxon>
        <taxon>Rhodanobacteraceae</taxon>
        <taxon>Dokdonella</taxon>
    </lineage>
</organism>
<keyword evidence="4 10" id="KW-0548">Nucleotidyltransferase</keyword>
<keyword evidence="6 10" id="KW-0479">Metal-binding</keyword>
<evidence type="ECO:0000259" key="12">
    <source>
        <dbReference type="PROSITE" id="PS50880"/>
    </source>
</evidence>
<dbReference type="Gene3D" id="3.90.980.10">
    <property type="entry name" value="DNA primase, catalytic core, N-terminal domain"/>
    <property type="match status" value="1"/>
</dbReference>
<keyword evidence="3 10" id="KW-0808">Transferase</keyword>
<evidence type="ECO:0000256" key="7">
    <source>
        <dbReference type="ARBA" id="ARBA00022771"/>
    </source>
</evidence>
<keyword evidence="2 10" id="KW-0639">Primosome</keyword>
<dbReference type="InterPro" id="IPR016136">
    <property type="entry name" value="DNA_helicase_N/primase_C"/>
</dbReference>
<dbReference type="Pfam" id="PF13155">
    <property type="entry name" value="Toprim_2"/>
    <property type="match status" value="1"/>
</dbReference>
<keyword evidence="14" id="KW-1185">Reference proteome</keyword>
<keyword evidence="10" id="KW-0238">DNA-binding</keyword>
<keyword evidence="5 10" id="KW-0235">DNA replication</keyword>
<keyword evidence="1 10" id="KW-0240">DNA-directed RNA polymerase</keyword>
<comment type="domain">
    <text evidence="10">Contains an N-terminal zinc-binding domain, a central core domain that contains the primase activity, and a C-terminal DnaB-binding domain.</text>
</comment>
<feature type="zinc finger region" description="CHC2-type" evidence="10">
    <location>
        <begin position="40"/>
        <end position="64"/>
    </location>
</feature>
<keyword evidence="7 10" id="KW-0863">Zinc-finger</keyword>
<dbReference type="InterPro" id="IPR019475">
    <property type="entry name" value="DNA_primase_DnaB-bd"/>
</dbReference>
<dbReference type="InterPro" id="IPR006171">
    <property type="entry name" value="TOPRIM_dom"/>
</dbReference>
<evidence type="ECO:0000256" key="4">
    <source>
        <dbReference type="ARBA" id="ARBA00022695"/>
    </source>
</evidence>
<sequence length="610" mass="68142">MAGRIPEKFIDDLLARIDIVDVIQERVPLKKAGRDWSARCPFHDERSPSFTVSPAKQFYHCFGCGAHGSAIGFLMNYDRLEFPDAVEELANRAGLKVPYEGGREAPREDASDLYNLLDAAAKFYRRQLGENETARAYFANRGLDEAILARFNLGYAPDAWDALKNALGTSAPRIALLEKAGMLTSGERGSKYDRFRDRVMFPILDRRGRTIAFGGRILTKPAAKSAPAPVEKSGEGSPVLDPRVQDARKDKSDGPKYLNSPETPLFHKGRELFGLWQVREAHAKIPRLIVVEGYMDVISLHQFGVNQAVATLGTATTRDHAEILFRQCADVYFCFDGDRAGRQAGWRAVESVLPRMRDGRQALFLFLPEGEDPDSLIRKEGLDGFEQRLKDATPLSEFFFSELGKDVNLTSLDGKARLAERARPLLAQIPDGAFRDLMLAELDKLTGVRIQVAASPAEPQQPRARPQQRSLVRAAITLLVQRPTLASAIEPPWMFAELRQPGIPLLIELIGLCRARPDILTGALLEHFAEREEAKALQKLAVLDFPGGEDEARAEFLDAIRQLDRQTESQRRLDLQQRLKDLEAKGATGLTEEERNELRQLLAVKGTRPR</sequence>
<proteinExistence type="inferred from homology"/>
<comment type="catalytic activity">
    <reaction evidence="10">
        <text>ssDNA + n NTP = ssDNA/pppN(pN)n-1 hybrid + (n-1) diphosphate.</text>
        <dbReference type="EC" id="2.7.7.101"/>
    </reaction>
</comment>
<dbReference type="Pfam" id="PF01807">
    <property type="entry name" value="Zn_ribbon_DnaG"/>
    <property type="match status" value="1"/>
</dbReference>
<dbReference type="InterPro" id="IPR037068">
    <property type="entry name" value="DNA_primase_core_N_sf"/>
</dbReference>
<evidence type="ECO:0000256" key="6">
    <source>
        <dbReference type="ARBA" id="ARBA00022723"/>
    </source>
</evidence>
<keyword evidence="8 10" id="KW-0862">Zinc</keyword>
<dbReference type="Gene3D" id="1.20.50.20">
    <property type="entry name" value="DnaG, RNA polymerase domain, helical bundle"/>
    <property type="match status" value="1"/>
</dbReference>
<evidence type="ECO:0000256" key="2">
    <source>
        <dbReference type="ARBA" id="ARBA00022515"/>
    </source>
</evidence>
<dbReference type="SMART" id="SM00493">
    <property type="entry name" value="TOPRIM"/>
    <property type="match status" value="1"/>
</dbReference>
<feature type="region of interest" description="Disordered" evidence="11">
    <location>
        <begin position="223"/>
        <end position="263"/>
    </location>
</feature>
<evidence type="ECO:0000256" key="11">
    <source>
        <dbReference type="SAM" id="MobiDB-lite"/>
    </source>
</evidence>
<dbReference type="InterPro" id="IPR034151">
    <property type="entry name" value="TOPRIM_DnaG_bac"/>
</dbReference>
<dbReference type="SMART" id="SM00400">
    <property type="entry name" value="ZnF_CHCC"/>
    <property type="match status" value="1"/>
</dbReference>
<comment type="function">
    <text evidence="10">RNA polymerase that catalyzes the synthesis of short RNA molecules used as primers for DNA polymerase during DNA replication.</text>
</comment>
<dbReference type="RefSeq" id="WP_343791589.1">
    <property type="nucleotide sequence ID" value="NZ_BAAAEU010000015.1"/>
</dbReference>
<dbReference type="EMBL" id="BAAAEU010000015">
    <property type="protein sequence ID" value="GAA0717704.1"/>
    <property type="molecule type" value="Genomic_DNA"/>
</dbReference>
<dbReference type="InterPro" id="IPR030846">
    <property type="entry name" value="DnaG_bac"/>
</dbReference>
<accession>A0ABN1IMV2</accession>
<name>A0ABN1IMV2_9GAMM</name>
<dbReference type="InterPro" id="IPR013264">
    <property type="entry name" value="DNAG_N"/>
</dbReference>
<dbReference type="Gene3D" id="3.90.580.10">
    <property type="entry name" value="Zinc finger, CHC2-type domain"/>
    <property type="match status" value="1"/>
</dbReference>
<dbReference type="PANTHER" id="PTHR30313:SF2">
    <property type="entry name" value="DNA PRIMASE"/>
    <property type="match status" value="1"/>
</dbReference>
<dbReference type="CDD" id="cd03364">
    <property type="entry name" value="TOPRIM_DnaG_primases"/>
    <property type="match status" value="1"/>
</dbReference>
<comment type="cofactor">
    <cofactor evidence="10">
        <name>Zn(2+)</name>
        <dbReference type="ChEBI" id="CHEBI:29105"/>
    </cofactor>
    <text evidence="10">Binds 1 zinc ion per monomer.</text>
</comment>
<evidence type="ECO:0000256" key="9">
    <source>
        <dbReference type="ARBA" id="ARBA00023163"/>
    </source>
</evidence>
<dbReference type="SMART" id="SM00766">
    <property type="entry name" value="DnaG_DnaB_bind"/>
    <property type="match status" value="1"/>
</dbReference>
<dbReference type="InterPro" id="IPR036977">
    <property type="entry name" value="DNA_primase_Znf_CHC2"/>
</dbReference>
<keyword evidence="9 10" id="KW-0804">Transcription</keyword>
<evidence type="ECO:0000256" key="8">
    <source>
        <dbReference type="ARBA" id="ARBA00022833"/>
    </source>
</evidence>
<dbReference type="Proteomes" id="UP001501523">
    <property type="component" value="Unassembled WGS sequence"/>
</dbReference>
<dbReference type="Gene3D" id="1.10.860.10">
    <property type="entry name" value="DNAb Helicase, Chain A"/>
    <property type="match status" value="1"/>
</dbReference>
<protein>
    <recommendedName>
        <fullName evidence="10">DNA primase</fullName>
        <ecNumber evidence="10">2.7.7.101</ecNumber>
    </recommendedName>
</protein>
<evidence type="ECO:0000313" key="13">
    <source>
        <dbReference type="EMBL" id="GAA0717704.1"/>
    </source>
</evidence>
<dbReference type="Pfam" id="PF08278">
    <property type="entry name" value="DnaG_DnaB_bind"/>
    <property type="match status" value="1"/>
</dbReference>